<accession>R7YCR5</accession>
<sequence length="108" mass="12548">MTERSKIIRFPVERVRGRRSPDVPVSNRRAEFDYSMQLLREAMEKAGEPFPDADPRRAAMATLAMRVCDLVLDMRGAVGDRRRTMGEESTRALTEYNEIRQEVKKEDM</sequence>
<evidence type="ECO:0008006" key="3">
    <source>
        <dbReference type="Google" id="ProtNLM"/>
    </source>
</evidence>
<dbReference type="Proteomes" id="UP000013569">
    <property type="component" value="Unassembled WGS sequence"/>
</dbReference>
<evidence type="ECO:0000313" key="2">
    <source>
        <dbReference type="Proteomes" id="UP000013569"/>
    </source>
</evidence>
<evidence type="ECO:0000313" key="1">
    <source>
        <dbReference type="EMBL" id="EON33767.1"/>
    </source>
</evidence>
<organism evidence="1 2">
    <name type="scientific">Gordonia terrae C-6</name>
    <dbReference type="NCBI Taxonomy" id="1316928"/>
    <lineage>
        <taxon>Bacteria</taxon>
        <taxon>Bacillati</taxon>
        <taxon>Actinomycetota</taxon>
        <taxon>Actinomycetes</taxon>
        <taxon>Mycobacteriales</taxon>
        <taxon>Gordoniaceae</taxon>
        <taxon>Gordonia</taxon>
    </lineage>
</organism>
<dbReference type="AlphaFoldDB" id="R7YCR5"/>
<gene>
    <name evidence="1" type="ORF">GTC6_05352</name>
</gene>
<dbReference type="RefSeq" id="WP_010841536.1">
    <property type="nucleotide sequence ID" value="NZ_AQPW01000004.1"/>
</dbReference>
<proteinExistence type="predicted"/>
<dbReference type="EMBL" id="AQPW01000004">
    <property type="protein sequence ID" value="EON33767.1"/>
    <property type="molecule type" value="Genomic_DNA"/>
</dbReference>
<name>R7YCR5_9ACTN</name>
<reference evidence="1 2" key="1">
    <citation type="journal article" date="2013" name="Genome Announc.">
        <title>Draft Genome Sequence of a Benzothiophene-Desulfurizing Bacterium, Gordona terrae Strain C-6.</title>
        <authorList>
            <person name="Wang W."/>
            <person name="Ma T."/>
            <person name="Ren Y."/>
            <person name="Li G."/>
        </authorList>
    </citation>
    <scope>NUCLEOTIDE SEQUENCE [LARGE SCALE GENOMIC DNA]</scope>
    <source>
        <strain evidence="1 2">C-6</strain>
    </source>
</reference>
<protein>
    <recommendedName>
        <fullName evidence="3">Cell division protein ZapA</fullName>
    </recommendedName>
</protein>
<comment type="caution">
    <text evidence="1">The sequence shown here is derived from an EMBL/GenBank/DDBJ whole genome shotgun (WGS) entry which is preliminary data.</text>
</comment>
<dbReference type="OrthoDB" id="9936845at2"/>